<reference evidence="1" key="1">
    <citation type="submission" date="2020-10" db="EMBL/GenBank/DDBJ databases">
        <title>High-Quality Genome Resource of Clonostachys rosea strain S41 by Oxford Nanopore Long-Read Sequencing.</title>
        <authorList>
            <person name="Wang H."/>
        </authorList>
    </citation>
    <scope>NUCLEOTIDE SEQUENCE</scope>
    <source>
        <strain evidence="1">S41</strain>
    </source>
</reference>
<sequence length="104" mass="11639">MERRLPEFTFEPFQYEALPNKTSIRLLSLGKRRKIGPTASGKALIECVLHTVDLRDSPTFQALSYCWGNPLGQPQVQALDRICSSSPVAVGREWQNILGAEKPL</sequence>
<dbReference type="EMBL" id="JADCTT010000011">
    <property type="protein sequence ID" value="KAF9746335.1"/>
    <property type="molecule type" value="Genomic_DNA"/>
</dbReference>
<dbReference type="AlphaFoldDB" id="A0A8H7N2M3"/>
<evidence type="ECO:0000313" key="2">
    <source>
        <dbReference type="Proteomes" id="UP000616885"/>
    </source>
</evidence>
<protein>
    <recommendedName>
        <fullName evidence="3">Heterokaryon incompatibility domain-containing protein</fullName>
    </recommendedName>
</protein>
<comment type="caution">
    <text evidence="1">The sequence shown here is derived from an EMBL/GenBank/DDBJ whole genome shotgun (WGS) entry which is preliminary data.</text>
</comment>
<gene>
    <name evidence="1" type="ORF">IM811_003240</name>
</gene>
<accession>A0A8H7N2M3</accession>
<evidence type="ECO:0000313" key="1">
    <source>
        <dbReference type="EMBL" id="KAF9746335.1"/>
    </source>
</evidence>
<organism evidence="1 2">
    <name type="scientific">Bionectria ochroleuca</name>
    <name type="common">Gliocladium roseum</name>
    <dbReference type="NCBI Taxonomy" id="29856"/>
    <lineage>
        <taxon>Eukaryota</taxon>
        <taxon>Fungi</taxon>
        <taxon>Dikarya</taxon>
        <taxon>Ascomycota</taxon>
        <taxon>Pezizomycotina</taxon>
        <taxon>Sordariomycetes</taxon>
        <taxon>Hypocreomycetidae</taxon>
        <taxon>Hypocreales</taxon>
        <taxon>Bionectriaceae</taxon>
        <taxon>Clonostachys</taxon>
    </lineage>
</organism>
<name>A0A8H7N2M3_BIOOC</name>
<dbReference type="Proteomes" id="UP000616885">
    <property type="component" value="Unassembled WGS sequence"/>
</dbReference>
<proteinExistence type="predicted"/>
<evidence type="ECO:0008006" key="3">
    <source>
        <dbReference type="Google" id="ProtNLM"/>
    </source>
</evidence>